<name>A0A3P3W916_9FLAO</name>
<dbReference type="SUPFAM" id="SSF52833">
    <property type="entry name" value="Thioredoxin-like"/>
    <property type="match status" value="1"/>
</dbReference>
<evidence type="ECO:0000256" key="5">
    <source>
        <dbReference type="SAM" id="SignalP"/>
    </source>
</evidence>
<reference evidence="7 8" key="1">
    <citation type="submission" date="2018-11" db="EMBL/GenBank/DDBJ databases">
        <title>Flavobacterium sp. nov., YIM 102701-2 draft genome.</title>
        <authorList>
            <person name="Li G."/>
            <person name="Jiang Y."/>
        </authorList>
    </citation>
    <scope>NUCLEOTIDE SEQUENCE [LARGE SCALE GENOMIC DNA]</scope>
    <source>
        <strain evidence="7 8">YIM 102701-2</strain>
    </source>
</reference>
<dbReference type="CDD" id="cd02966">
    <property type="entry name" value="TlpA_like_family"/>
    <property type="match status" value="1"/>
</dbReference>
<dbReference type="RefSeq" id="WP_125019176.1">
    <property type="nucleotide sequence ID" value="NZ_RQVQ01000019.1"/>
</dbReference>
<dbReference type="Proteomes" id="UP000275719">
    <property type="component" value="Unassembled WGS sequence"/>
</dbReference>
<feature type="signal peptide" evidence="5">
    <location>
        <begin position="1"/>
        <end position="21"/>
    </location>
</feature>
<keyword evidence="5" id="KW-0732">Signal</keyword>
<sequence>MKKIFTLACAVAVLASCNNSADSYIINGTIQGFEDGTKVYINEQGEQGFVKIDSTEIKGGMFEFKGSATEPDIKFLELGTTEEFVVPFILENGEIKVTYDKAKPEDSKVVGTKNNDYLAAYNTEAFKLQKAARDFQEQNNEKMMQAQQTQDMATMESLMAEYNKFGEEIKKQNKDYVSKNKDAYISLLLLEQLTASQAITSEEFKTYYDALDSTLKTTKKGKELAEKLATMEKVAVGKMAPDFSAPNPEGKMVSLKESLGKVTIIDFWAAWCGPCRQENPNIVALYNKYKDQGLAIIGVSLDKDAESWKKAIADDNLTWTQVSNIKHWQDPIAKEYNVQSIPAMFVLDASGKIVAKDLRGAELDAKIAELLK</sequence>
<dbReference type="InterPro" id="IPR050553">
    <property type="entry name" value="Thioredoxin_ResA/DsbE_sf"/>
</dbReference>
<gene>
    <name evidence="7" type="ORF">EG240_09575</name>
</gene>
<comment type="subcellular location">
    <subcellularLocation>
        <location evidence="1">Cell envelope</location>
    </subcellularLocation>
</comment>
<keyword evidence="8" id="KW-1185">Reference proteome</keyword>
<protein>
    <submittedName>
        <fullName evidence="7">AhpC/TSA family protein</fullName>
    </submittedName>
</protein>
<evidence type="ECO:0000256" key="4">
    <source>
        <dbReference type="ARBA" id="ARBA00023284"/>
    </source>
</evidence>
<feature type="chain" id="PRO_5018268169" evidence="5">
    <location>
        <begin position="22"/>
        <end position="372"/>
    </location>
</feature>
<accession>A0A3P3W916</accession>
<dbReference type="InterPro" id="IPR013766">
    <property type="entry name" value="Thioredoxin_domain"/>
</dbReference>
<dbReference type="Pfam" id="PF00578">
    <property type="entry name" value="AhpC-TSA"/>
    <property type="match status" value="1"/>
</dbReference>
<dbReference type="GO" id="GO:0016491">
    <property type="term" value="F:oxidoreductase activity"/>
    <property type="evidence" value="ECO:0007669"/>
    <property type="project" value="InterPro"/>
</dbReference>
<dbReference type="PROSITE" id="PS51257">
    <property type="entry name" value="PROKAR_LIPOPROTEIN"/>
    <property type="match status" value="1"/>
</dbReference>
<dbReference type="AlphaFoldDB" id="A0A3P3W916"/>
<keyword evidence="4" id="KW-0676">Redox-active center</keyword>
<dbReference type="InterPro" id="IPR036249">
    <property type="entry name" value="Thioredoxin-like_sf"/>
</dbReference>
<dbReference type="Gene3D" id="3.40.30.10">
    <property type="entry name" value="Glutaredoxin"/>
    <property type="match status" value="1"/>
</dbReference>
<dbReference type="OrthoDB" id="1069091at2"/>
<dbReference type="GO" id="GO:0030313">
    <property type="term" value="C:cell envelope"/>
    <property type="evidence" value="ECO:0007669"/>
    <property type="project" value="UniProtKB-SubCell"/>
</dbReference>
<organism evidence="7 8">
    <name type="scientific">Paenimyroides tangerinum</name>
    <dbReference type="NCBI Taxonomy" id="2488728"/>
    <lineage>
        <taxon>Bacteria</taxon>
        <taxon>Pseudomonadati</taxon>
        <taxon>Bacteroidota</taxon>
        <taxon>Flavobacteriia</taxon>
        <taxon>Flavobacteriales</taxon>
        <taxon>Flavobacteriaceae</taxon>
        <taxon>Paenimyroides</taxon>
    </lineage>
</organism>
<evidence type="ECO:0000313" key="8">
    <source>
        <dbReference type="Proteomes" id="UP000275719"/>
    </source>
</evidence>
<keyword evidence="2" id="KW-0201">Cytochrome c-type biogenesis</keyword>
<dbReference type="Pfam" id="PF14289">
    <property type="entry name" value="DUF4369"/>
    <property type="match status" value="1"/>
</dbReference>
<dbReference type="PANTHER" id="PTHR42852:SF6">
    <property type="entry name" value="THIOL:DISULFIDE INTERCHANGE PROTEIN DSBE"/>
    <property type="match status" value="1"/>
</dbReference>
<dbReference type="GO" id="GO:0017004">
    <property type="term" value="P:cytochrome complex assembly"/>
    <property type="evidence" value="ECO:0007669"/>
    <property type="project" value="UniProtKB-KW"/>
</dbReference>
<evidence type="ECO:0000259" key="6">
    <source>
        <dbReference type="PROSITE" id="PS51352"/>
    </source>
</evidence>
<feature type="domain" description="Thioredoxin" evidence="6">
    <location>
        <begin position="234"/>
        <end position="372"/>
    </location>
</feature>
<dbReference type="InterPro" id="IPR000866">
    <property type="entry name" value="AhpC/TSA"/>
</dbReference>
<dbReference type="InterPro" id="IPR017937">
    <property type="entry name" value="Thioredoxin_CS"/>
</dbReference>
<evidence type="ECO:0000256" key="2">
    <source>
        <dbReference type="ARBA" id="ARBA00022748"/>
    </source>
</evidence>
<dbReference type="PANTHER" id="PTHR42852">
    <property type="entry name" value="THIOL:DISULFIDE INTERCHANGE PROTEIN DSBE"/>
    <property type="match status" value="1"/>
</dbReference>
<comment type="caution">
    <text evidence="7">The sequence shown here is derived from an EMBL/GenBank/DDBJ whole genome shotgun (WGS) entry which is preliminary data.</text>
</comment>
<dbReference type="PROSITE" id="PS51352">
    <property type="entry name" value="THIOREDOXIN_2"/>
    <property type="match status" value="1"/>
</dbReference>
<dbReference type="EMBL" id="RQVQ01000019">
    <property type="protein sequence ID" value="RRJ90109.1"/>
    <property type="molecule type" value="Genomic_DNA"/>
</dbReference>
<keyword evidence="3" id="KW-1015">Disulfide bond</keyword>
<dbReference type="GO" id="GO:0016209">
    <property type="term" value="F:antioxidant activity"/>
    <property type="evidence" value="ECO:0007669"/>
    <property type="project" value="InterPro"/>
</dbReference>
<dbReference type="InterPro" id="IPR025380">
    <property type="entry name" value="DUF4369"/>
</dbReference>
<dbReference type="PROSITE" id="PS00194">
    <property type="entry name" value="THIOREDOXIN_1"/>
    <property type="match status" value="1"/>
</dbReference>
<evidence type="ECO:0000313" key="7">
    <source>
        <dbReference type="EMBL" id="RRJ90109.1"/>
    </source>
</evidence>
<proteinExistence type="predicted"/>
<evidence type="ECO:0000256" key="3">
    <source>
        <dbReference type="ARBA" id="ARBA00023157"/>
    </source>
</evidence>
<evidence type="ECO:0000256" key="1">
    <source>
        <dbReference type="ARBA" id="ARBA00004196"/>
    </source>
</evidence>